<accession>A0A0X3NHH0</accession>
<name>A0A0X3NHH0_SCHSO</name>
<dbReference type="EMBL" id="GEEE01024180">
    <property type="protein sequence ID" value="JAP39045.1"/>
    <property type="molecule type" value="Transcribed_RNA"/>
</dbReference>
<keyword evidence="1" id="KW-0732">Signal</keyword>
<proteinExistence type="predicted"/>
<protein>
    <submittedName>
        <fullName evidence="2">Uncharacterized protein</fullName>
    </submittedName>
</protein>
<feature type="non-terminal residue" evidence="2">
    <location>
        <position position="108"/>
    </location>
</feature>
<gene>
    <name evidence="2" type="ORF">TR105151</name>
</gene>
<feature type="signal peptide" evidence="1">
    <location>
        <begin position="1"/>
        <end position="15"/>
    </location>
</feature>
<sequence>MSFVIWLICVSFASAKPGINVFKFDLRKETDYEFSVVVPSSSTVLDDPIWSRGTSQNPCAAPTQCIQFYPPKRSFQISGNFNNGYAAITLISENPVLPTITIVMVTGD</sequence>
<reference evidence="2" key="1">
    <citation type="submission" date="2016-01" db="EMBL/GenBank/DDBJ databases">
        <title>Reference transcriptome for the parasite Schistocephalus solidus: insights into the molecular evolution of parasitism.</title>
        <authorList>
            <person name="Hebert F.O."/>
            <person name="Grambauer S."/>
            <person name="Barber I."/>
            <person name="Landry C.R."/>
            <person name="Aubin-Horth N."/>
        </authorList>
    </citation>
    <scope>NUCLEOTIDE SEQUENCE</scope>
</reference>
<evidence type="ECO:0000256" key="1">
    <source>
        <dbReference type="SAM" id="SignalP"/>
    </source>
</evidence>
<feature type="chain" id="PRO_5012949548" evidence="1">
    <location>
        <begin position="16"/>
        <end position="108"/>
    </location>
</feature>
<evidence type="ECO:0000313" key="2">
    <source>
        <dbReference type="EMBL" id="JAP39045.1"/>
    </source>
</evidence>
<dbReference type="AlphaFoldDB" id="A0A0X3NHH0"/>
<organism evidence="2">
    <name type="scientific">Schistocephalus solidus</name>
    <name type="common">Tapeworm</name>
    <dbReference type="NCBI Taxonomy" id="70667"/>
    <lineage>
        <taxon>Eukaryota</taxon>
        <taxon>Metazoa</taxon>
        <taxon>Spiralia</taxon>
        <taxon>Lophotrochozoa</taxon>
        <taxon>Platyhelminthes</taxon>
        <taxon>Cestoda</taxon>
        <taxon>Eucestoda</taxon>
        <taxon>Diphyllobothriidea</taxon>
        <taxon>Diphyllobothriidae</taxon>
        <taxon>Schistocephalus</taxon>
    </lineage>
</organism>